<name>A0A212PR60_9CHLR</name>
<sequence length="325" mass="36253">MGESDTVWRGGLEFWSYLHASFPSAGVVDSCGQPVPFPGCVTLWRSTDGGRHFRLERPVCLIPCARCPCDPQRDQVDQQQYPRVFFERRRAYMVYEWRGAVYLRISPDGLRWSPALRIPGTGWSSPARRCRPEERVGRHPHILSEREYGECLAGGPPGLFVTGTRLYVFVNLGRSPGHMGCLVGPKALTARGWRRCTANPLFGPEADYGPLELTGPAANRYFEFRTISAADVVREGSHYYMVYEGIRGPSRPGVGDDQFGLGMARSRRPFIDGPWEKYPGNPLLMDLPGNVGVGHADLVQVGPAVYLYTATPFGTRGRYVLVKKL</sequence>
<dbReference type="EMBL" id="FYEK01000002">
    <property type="protein sequence ID" value="SNB49389.1"/>
    <property type="molecule type" value="Genomic_DNA"/>
</dbReference>
<accession>A0A212PR60</accession>
<gene>
    <name evidence="1" type="ORF">SAMN02746019_00029400</name>
</gene>
<dbReference type="Proteomes" id="UP000197025">
    <property type="component" value="Unassembled WGS sequence"/>
</dbReference>
<organism evidence="1 2">
    <name type="scientific">Thermoflexus hugenholtzii JAD2</name>
    <dbReference type="NCBI Taxonomy" id="877466"/>
    <lineage>
        <taxon>Bacteria</taxon>
        <taxon>Bacillati</taxon>
        <taxon>Chloroflexota</taxon>
        <taxon>Thermoflexia</taxon>
        <taxon>Thermoflexales</taxon>
        <taxon>Thermoflexaceae</taxon>
        <taxon>Thermoflexus</taxon>
    </lineage>
</organism>
<dbReference type="InParanoid" id="A0A212PR60"/>
<reference evidence="2" key="1">
    <citation type="submission" date="2017-06" db="EMBL/GenBank/DDBJ databases">
        <authorList>
            <person name="Varghese N."/>
            <person name="Submissions S."/>
        </authorList>
    </citation>
    <scope>NUCLEOTIDE SEQUENCE [LARGE SCALE GENOMIC DNA]</scope>
    <source>
        <strain evidence="2">JAD2</strain>
    </source>
</reference>
<dbReference type="Gene3D" id="2.115.10.20">
    <property type="entry name" value="Glycosyl hydrolase domain, family 43"/>
    <property type="match status" value="1"/>
</dbReference>
<dbReference type="InterPro" id="IPR023296">
    <property type="entry name" value="Glyco_hydro_beta-prop_sf"/>
</dbReference>
<evidence type="ECO:0000313" key="2">
    <source>
        <dbReference type="Proteomes" id="UP000197025"/>
    </source>
</evidence>
<dbReference type="AlphaFoldDB" id="A0A212PR60"/>
<keyword evidence="2" id="KW-1185">Reference proteome</keyword>
<dbReference type="OrthoDB" id="9759709at2"/>
<proteinExistence type="predicted"/>
<protein>
    <recommendedName>
        <fullName evidence="3">Beta-xylosidase</fullName>
    </recommendedName>
</protein>
<evidence type="ECO:0008006" key="3">
    <source>
        <dbReference type="Google" id="ProtNLM"/>
    </source>
</evidence>
<dbReference type="RefSeq" id="WP_143597443.1">
    <property type="nucleotide sequence ID" value="NZ_FYEK01000002.1"/>
</dbReference>
<dbReference type="SUPFAM" id="SSF75005">
    <property type="entry name" value="Arabinanase/levansucrase/invertase"/>
    <property type="match status" value="1"/>
</dbReference>
<evidence type="ECO:0000313" key="1">
    <source>
        <dbReference type="EMBL" id="SNB49389.1"/>
    </source>
</evidence>